<feature type="compositionally biased region" description="Basic and acidic residues" evidence="1">
    <location>
        <begin position="31"/>
        <end position="43"/>
    </location>
</feature>
<dbReference type="AlphaFoldDB" id="A0A2V3JAW8"/>
<dbReference type="EMBL" id="NBIV01000002">
    <property type="protein sequence ID" value="PXF49750.1"/>
    <property type="molecule type" value="Genomic_DNA"/>
</dbReference>
<evidence type="ECO:0000256" key="1">
    <source>
        <dbReference type="SAM" id="MobiDB-lite"/>
    </source>
</evidence>
<protein>
    <submittedName>
        <fullName evidence="2">Uncharacterized protein</fullName>
    </submittedName>
</protein>
<gene>
    <name evidence="2" type="ORF">BWQ96_00402</name>
</gene>
<keyword evidence="3" id="KW-1185">Reference proteome</keyword>
<accession>A0A2V3JAW8</accession>
<organism evidence="2 3">
    <name type="scientific">Gracilariopsis chorda</name>
    <dbReference type="NCBI Taxonomy" id="448386"/>
    <lineage>
        <taxon>Eukaryota</taxon>
        <taxon>Rhodophyta</taxon>
        <taxon>Florideophyceae</taxon>
        <taxon>Rhodymeniophycidae</taxon>
        <taxon>Gracilariales</taxon>
        <taxon>Gracilariaceae</taxon>
        <taxon>Gracilariopsis</taxon>
    </lineage>
</organism>
<reference evidence="2 3" key="1">
    <citation type="journal article" date="2018" name="Mol. Biol. Evol.">
        <title>Analysis of the draft genome of the red seaweed Gracilariopsis chorda provides insights into genome size evolution in Rhodophyta.</title>
        <authorList>
            <person name="Lee J."/>
            <person name="Yang E.C."/>
            <person name="Graf L."/>
            <person name="Yang J.H."/>
            <person name="Qiu H."/>
            <person name="Zel Zion U."/>
            <person name="Chan C.X."/>
            <person name="Stephens T.G."/>
            <person name="Weber A.P.M."/>
            <person name="Boo G.H."/>
            <person name="Boo S.M."/>
            <person name="Kim K.M."/>
            <person name="Shin Y."/>
            <person name="Jung M."/>
            <person name="Lee S.J."/>
            <person name="Yim H.S."/>
            <person name="Lee J.H."/>
            <person name="Bhattacharya D."/>
            <person name="Yoon H.S."/>
        </authorList>
    </citation>
    <scope>NUCLEOTIDE SEQUENCE [LARGE SCALE GENOMIC DNA]</scope>
    <source>
        <strain evidence="2 3">SKKU-2015</strain>
        <tissue evidence="2">Whole body</tissue>
    </source>
</reference>
<name>A0A2V3JAW8_9FLOR</name>
<comment type="caution">
    <text evidence="2">The sequence shown here is derived from an EMBL/GenBank/DDBJ whole genome shotgun (WGS) entry which is preliminary data.</text>
</comment>
<dbReference type="Proteomes" id="UP000247409">
    <property type="component" value="Unassembled WGS sequence"/>
</dbReference>
<evidence type="ECO:0000313" key="2">
    <source>
        <dbReference type="EMBL" id="PXF49750.1"/>
    </source>
</evidence>
<evidence type="ECO:0000313" key="3">
    <source>
        <dbReference type="Proteomes" id="UP000247409"/>
    </source>
</evidence>
<proteinExistence type="predicted"/>
<sequence length="85" mass="9450">MAEDIEMERYRKEMLLAELAWKDGHPGGERFEVMDSEGGRQTERTSAMDGEWSRSWEGNLGGTGAAGKRSAGEFDDDRLQPEGAL</sequence>
<feature type="region of interest" description="Disordered" evidence="1">
    <location>
        <begin position="31"/>
        <end position="85"/>
    </location>
</feature>